<feature type="region of interest" description="Disordered" evidence="1">
    <location>
        <begin position="26"/>
        <end position="46"/>
    </location>
</feature>
<comment type="caution">
    <text evidence="2">The sequence shown here is derived from an EMBL/GenBank/DDBJ whole genome shotgun (WGS) entry which is preliminary data.</text>
</comment>
<dbReference type="AlphaFoldDB" id="A0A8S9T9H0"/>
<dbReference type="RefSeq" id="WP_153021439.1">
    <property type="nucleotide sequence ID" value="NZ_JHEG04000001.1"/>
</dbReference>
<dbReference type="Proteomes" id="UP000029738">
    <property type="component" value="Unassembled WGS sequence"/>
</dbReference>
<gene>
    <name evidence="2" type="ORF">DA73_0400029810</name>
</gene>
<reference evidence="2" key="2">
    <citation type="submission" date="2019-11" db="EMBL/GenBank/DDBJ databases">
        <title>Improved Assembly of Tolypothrix boutellei genome.</title>
        <authorList>
            <person name="Sarangi A.N."/>
            <person name="Mukherjee M."/>
            <person name="Ghosh S."/>
            <person name="Singh D."/>
            <person name="Das A."/>
            <person name="Kant S."/>
            <person name="Prusty A."/>
            <person name="Tripathy S."/>
        </authorList>
    </citation>
    <scope>NUCLEOTIDE SEQUENCE</scope>
    <source>
        <strain evidence="2">VB521301</strain>
    </source>
</reference>
<keyword evidence="3" id="KW-1185">Reference proteome</keyword>
<reference evidence="2" key="1">
    <citation type="journal article" date="2015" name="Genome Announc.">
        <title>Draft Genome Sequence of Tolypothrix boutellei Strain VB521301.</title>
        <authorList>
            <person name="Chandrababunaidu M.M."/>
            <person name="Singh D."/>
            <person name="Sen D."/>
            <person name="Bhan S."/>
            <person name="Das S."/>
            <person name="Gupta A."/>
            <person name="Adhikary S.P."/>
            <person name="Tripathy S."/>
        </authorList>
    </citation>
    <scope>NUCLEOTIDE SEQUENCE</scope>
    <source>
        <strain evidence="2">VB521301</strain>
    </source>
</reference>
<name>A0A8S9T9H0_9CYAN</name>
<organism evidence="2 3">
    <name type="scientific">Tolypothrix bouteillei VB521301</name>
    <dbReference type="NCBI Taxonomy" id="1479485"/>
    <lineage>
        <taxon>Bacteria</taxon>
        <taxon>Bacillati</taxon>
        <taxon>Cyanobacteriota</taxon>
        <taxon>Cyanophyceae</taxon>
        <taxon>Nostocales</taxon>
        <taxon>Tolypothrichaceae</taxon>
        <taxon>Tolypothrix</taxon>
    </lineage>
</organism>
<dbReference type="EMBL" id="JHEG04000001">
    <property type="protein sequence ID" value="KAF3889211.1"/>
    <property type="molecule type" value="Genomic_DNA"/>
</dbReference>
<accession>A0A8S9T9H0</accession>
<sequence length="46" mass="4958">MSAAQLKTIAEEVCVDGGEMVSLMRSHARSQTPLGSMEHWSVDPAL</sequence>
<protein>
    <submittedName>
        <fullName evidence="2">Uncharacterized protein</fullName>
    </submittedName>
</protein>
<proteinExistence type="predicted"/>
<evidence type="ECO:0000313" key="2">
    <source>
        <dbReference type="EMBL" id="KAF3889211.1"/>
    </source>
</evidence>
<evidence type="ECO:0000313" key="3">
    <source>
        <dbReference type="Proteomes" id="UP000029738"/>
    </source>
</evidence>
<evidence type="ECO:0000256" key="1">
    <source>
        <dbReference type="SAM" id="MobiDB-lite"/>
    </source>
</evidence>